<reference evidence="1" key="1">
    <citation type="submission" date="2013-11" db="EMBL/GenBank/DDBJ databases">
        <title>Draft genome sequence of the broad-host-range Rhizobium sp. LPU83 strain, a member of the low-genetic diversity Oregon-like Rhizobium sp. group.</title>
        <authorList>
            <person name="Wibberg D."/>
            <person name="Puehler A."/>
            <person name="Schlueter A."/>
        </authorList>
    </citation>
    <scope>NUCLEOTIDE SEQUENCE [LARGE SCALE GENOMIC DNA]</scope>
    <source>
        <strain evidence="1">LPU83</strain>
        <plasmid evidence="1">pLPU83b</plasmid>
    </source>
</reference>
<keyword evidence="1" id="KW-0614">Plasmid</keyword>
<evidence type="ECO:0000313" key="2">
    <source>
        <dbReference type="Proteomes" id="UP000019443"/>
    </source>
</evidence>
<sequence length="49" mass="5569">MSLLPVHLHFIGEVEATALTQMLGASLDRLGQRQVHLRLERHAVSPRRQ</sequence>
<name>W6S0K8_9HYPH</name>
<comment type="caution">
    <text evidence="1">The sequence shown here is derived from an EMBL/GenBank/DDBJ whole genome shotgun (WGS) entry which is preliminary data.</text>
</comment>
<dbReference type="EMBL" id="CBYB010000003">
    <property type="protein sequence ID" value="CDM60011.1"/>
    <property type="molecule type" value="Genomic_DNA"/>
</dbReference>
<organism evidence="1 2">
    <name type="scientific">Rhizobium favelukesii</name>
    <dbReference type="NCBI Taxonomy" id="348824"/>
    <lineage>
        <taxon>Bacteria</taxon>
        <taxon>Pseudomonadati</taxon>
        <taxon>Pseudomonadota</taxon>
        <taxon>Alphaproteobacteria</taxon>
        <taxon>Hyphomicrobiales</taxon>
        <taxon>Rhizobiaceae</taxon>
        <taxon>Rhizobium/Agrobacterium group</taxon>
        <taxon>Rhizobium</taxon>
    </lineage>
</organism>
<geneLocation type="plasmid" evidence="1">
    <name>pLPU83b</name>
</geneLocation>
<gene>
    <name evidence="1" type="ORF">LPU83_pLPU83b_0011</name>
</gene>
<accession>W6S0K8</accession>
<protein>
    <submittedName>
        <fullName evidence="1">Uncharacterized protein</fullName>
    </submittedName>
</protein>
<dbReference type="AlphaFoldDB" id="W6S0K8"/>
<proteinExistence type="predicted"/>
<evidence type="ECO:0000313" key="1">
    <source>
        <dbReference type="EMBL" id="CDM60011.1"/>
    </source>
</evidence>
<keyword evidence="2" id="KW-1185">Reference proteome</keyword>
<dbReference type="Proteomes" id="UP000019443">
    <property type="component" value="Unassembled WGS sequence"/>
</dbReference>